<dbReference type="Proteomes" id="UP000030392">
    <property type="component" value="Unassembled WGS sequence"/>
</dbReference>
<keyword evidence="1" id="KW-0547">Nucleotide-binding</keyword>
<organism evidence="6 7">
    <name type="scientific">Prochlorococcus marinus str. PAC1</name>
    <dbReference type="NCBI Taxonomy" id="59924"/>
    <lineage>
        <taxon>Bacteria</taxon>
        <taxon>Bacillati</taxon>
        <taxon>Cyanobacteriota</taxon>
        <taxon>Cyanophyceae</taxon>
        <taxon>Synechococcales</taxon>
        <taxon>Prochlorococcaceae</taxon>
        <taxon>Prochlorococcus</taxon>
    </lineage>
</organism>
<name>A0A0A2C354_PROMR</name>
<evidence type="ECO:0000259" key="5">
    <source>
        <dbReference type="SMART" id="SM00382"/>
    </source>
</evidence>
<evidence type="ECO:0000256" key="4">
    <source>
        <dbReference type="ARBA" id="ARBA00040480"/>
    </source>
</evidence>
<dbReference type="CDD" id="cd19507">
    <property type="entry name" value="RecA-like_Ycf46-like"/>
    <property type="match status" value="1"/>
</dbReference>
<dbReference type="PANTHER" id="PTHR42960:SF1">
    <property type="entry name" value="YCF46 PROTEIN"/>
    <property type="match status" value="1"/>
</dbReference>
<evidence type="ECO:0000313" key="6">
    <source>
        <dbReference type="EMBL" id="KGG20786.1"/>
    </source>
</evidence>
<dbReference type="SMART" id="SM00382">
    <property type="entry name" value="AAA"/>
    <property type="match status" value="1"/>
</dbReference>
<evidence type="ECO:0000256" key="3">
    <source>
        <dbReference type="ARBA" id="ARBA00038088"/>
    </source>
</evidence>
<dbReference type="Gene3D" id="3.40.50.300">
    <property type="entry name" value="P-loop containing nucleotide triphosphate hydrolases"/>
    <property type="match status" value="1"/>
</dbReference>
<evidence type="ECO:0000256" key="1">
    <source>
        <dbReference type="ARBA" id="ARBA00022741"/>
    </source>
</evidence>
<accession>A0A0A2C354</accession>
<keyword evidence="2" id="KW-0067">ATP-binding</keyword>
<evidence type="ECO:0000313" key="7">
    <source>
        <dbReference type="Proteomes" id="UP000030392"/>
    </source>
</evidence>
<protein>
    <recommendedName>
        <fullName evidence="4">Uncharacterized AAA domain-containing protein ycf46</fullName>
    </recommendedName>
</protein>
<dbReference type="InterPro" id="IPR003593">
    <property type="entry name" value="AAA+_ATPase"/>
</dbReference>
<gene>
    <name evidence="6" type="ORF">EV03_0722</name>
</gene>
<dbReference type="RefSeq" id="WP_036905223.1">
    <property type="nucleotide sequence ID" value="NZ_CP138967.1"/>
</dbReference>
<dbReference type="GO" id="GO:0016887">
    <property type="term" value="F:ATP hydrolysis activity"/>
    <property type="evidence" value="ECO:0007669"/>
    <property type="project" value="InterPro"/>
</dbReference>
<feature type="domain" description="AAA+ ATPase" evidence="5">
    <location>
        <begin position="259"/>
        <end position="393"/>
    </location>
</feature>
<dbReference type="Gene3D" id="1.10.8.60">
    <property type="match status" value="1"/>
</dbReference>
<dbReference type="PANTHER" id="PTHR42960">
    <property type="entry name" value="YCF46 PROTEIN"/>
    <property type="match status" value="1"/>
</dbReference>
<dbReference type="GO" id="GO:0005524">
    <property type="term" value="F:ATP binding"/>
    <property type="evidence" value="ECO:0007669"/>
    <property type="project" value="UniProtKB-KW"/>
</dbReference>
<proteinExistence type="inferred from homology"/>
<sequence length="492" mass="55158">MSNWDEQLDLLIRARTPIIWIRSNEEERVETLLKNSTKRLSPRRLATWDYIDGISNVLNSNNLGSRQPMAVLEWLKKLDESSPTILLLKDFHHFCEDPGILRMLKNLTINLRSKPHSIIISSGLWSPSNDLEEDLTILDLPLPKENEIKTLLSNIAQASNSQLDENVLKELTNACGGLSESRIRKVAARALAQRGQIGEKDLIEVLEEKRQSIARSEVLEYCKTNKSPNDVGGLQILKDWLKQRKQAFSEEAKDFGLPLPKGVLLVGPQGTGKTLVAKAIANSWSMPLLRLDVGRLFAGLVGASEARTRETIQRAEAMAPCILWIDEIDKAFGGDGRSDGGTSQRVLANILTWMSEKTSSVFLVATANGIDKLPPELLRKGRFDEIFMLELPSRNERHSILELHLQKRRPNLKIDLNAALDRTEGFSGAELEQSVIEAMYFAFAEKRELVEGDLILATSQLVPLSRTAREQLESLREWASSGRARASSPRLF</sequence>
<dbReference type="InterPro" id="IPR052381">
    <property type="entry name" value="AAA_domain_protein"/>
</dbReference>
<dbReference type="SUPFAM" id="SSF52540">
    <property type="entry name" value="P-loop containing nucleoside triphosphate hydrolases"/>
    <property type="match status" value="2"/>
</dbReference>
<reference evidence="7" key="1">
    <citation type="journal article" date="2014" name="Sci. Data">
        <title>Genomes of diverse isolates of the marine cyanobacterium Prochlorococcus.</title>
        <authorList>
            <person name="Biller S."/>
            <person name="Berube P."/>
            <person name="Thompson J."/>
            <person name="Kelly L."/>
            <person name="Roggensack S."/>
            <person name="Awad L."/>
            <person name="Roache-Johnson K."/>
            <person name="Ding H."/>
            <person name="Giovannoni S.J."/>
            <person name="Moore L.R."/>
            <person name="Chisholm S.W."/>
        </authorList>
    </citation>
    <scope>NUCLEOTIDE SEQUENCE [LARGE SCALE GENOMIC DNA]</scope>
    <source>
        <strain evidence="7">PAC1</strain>
    </source>
</reference>
<comment type="similarity">
    <text evidence="3">Belongs to the AAA ATPase family. Highly divergent.</text>
</comment>
<dbReference type="InterPro" id="IPR003959">
    <property type="entry name" value="ATPase_AAA_core"/>
</dbReference>
<comment type="caution">
    <text evidence="6">The sequence shown here is derived from an EMBL/GenBank/DDBJ whole genome shotgun (WGS) entry which is preliminary data.</text>
</comment>
<dbReference type="Pfam" id="PF00004">
    <property type="entry name" value="AAA"/>
    <property type="match status" value="1"/>
</dbReference>
<dbReference type="EMBL" id="JNAX01000010">
    <property type="protein sequence ID" value="KGG20786.1"/>
    <property type="molecule type" value="Genomic_DNA"/>
</dbReference>
<dbReference type="AlphaFoldDB" id="A0A0A2C354"/>
<evidence type="ECO:0000256" key="2">
    <source>
        <dbReference type="ARBA" id="ARBA00022840"/>
    </source>
</evidence>
<dbReference type="InterPro" id="IPR027417">
    <property type="entry name" value="P-loop_NTPase"/>
</dbReference>